<dbReference type="EMBL" id="CM055109">
    <property type="protein sequence ID" value="KAJ7522468.1"/>
    <property type="molecule type" value="Genomic_DNA"/>
</dbReference>
<evidence type="ECO:0000313" key="1">
    <source>
        <dbReference type="EMBL" id="KAJ7522468.1"/>
    </source>
</evidence>
<proteinExistence type="predicted"/>
<dbReference type="Proteomes" id="UP001162992">
    <property type="component" value="Chromosome 18"/>
</dbReference>
<organism evidence="1 2">
    <name type="scientific">Diphasiastrum complanatum</name>
    <name type="common">Issler's clubmoss</name>
    <name type="synonym">Lycopodium complanatum</name>
    <dbReference type="NCBI Taxonomy" id="34168"/>
    <lineage>
        <taxon>Eukaryota</taxon>
        <taxon>Viridiplantae</taxon>
        <taxon>Streptophyta</taxon>
        <taxon>Embryophyta</taxon>
        <taxon>Tracheophyta</taxon>
        <taxon>Lycopodiopsida</taxon>
        <taxon>Lycopodiales</taxon>
        <taxon>Lycopodiaceae</taxon>
        <taxon>Lycopodioideae</taxon>
        <taxon>Diphasiastrum</taxon>
    </lineage>
</organism>
<name>A0ACC2AY68_DIPCM</name>
<comment type="caution">
    <text evidence="1">The sequence shown here is derived from an EMBL/GenBank/DDBJ whole genome shotgun (WGS) entry which is preliminary data.</text>
</comment>
<sequence length="396" mass="43705">MDSSVESIAVEQRNEGFVKSNGTHFQLDGYPFFLNGFNTYWLMYLAVDAGQRSKVIAVMQEAMDLGLTLARTWAFNDGCYRALQKAPGVYDEQIFQSLDFVIAEAKKYGLKLLLSLSNSFSDFGGKAQYVQWARSAGVSGLDSDDAFFTDSVIKGYYKAFVQTVLTRVNTVNGLAYRDDPTIFGWELMNEPRCPSDSSGDKLQGWIEEMAKYVKSIDNQHLLTVGLEGFYGSSTPEESAAANPNSYAGQVGTDFIRNHAIKEIDFSTAHIYPDNWLWQASIESQLSFTTNWIKTHAVDSQNQLNKPIIYAEFGKLEKQAGDRHKFFSAVYDGIHGSCSSGGAAAGGLLWQLFPDGMDGGMCDGFEVVASKSPSTASIIKAQSQRMSILNKKSKNSN</sequence>
<reference evidence="2" key="1">
    <citation type="journal article" date="2024" name="Proc. Natl. Acad. Sci. U.S.A.">
        <title>Extraordinary preservation of gene collinearity over three hundred million years revealed in homosporous lycophytes.</title>
        <authorList>
            <person name="Li C."/>
            <person name="Wickell D."/>
            <person name="Kuo L.Y."/>
            <person name="Chen X."/>
            <person name="Nie B."/>
            <person name="Liao X."/>
            <person name="Peng D."/>
            <person name="Ji J."/>
            <person name="Jenkins J."/>
            <person name="Williams M."/>
            <person name="Shu S."/>
            <person name="Plott C."/>
            <person name="Barry K."/>
            <person name="Rajasekar S."/>
            <person name="Grimwood J."/>
            <person name="Han X."/>
            <person name="Sun S."/>
            <person name="Hou Z."/>
            <person name="He W."/>
            <person name="Dai G."/>
            <person name="Sun C."/>
            <person name="Schmutz J."/>
            <person name="Leebens-Mack J.H."/>
            <person name="Li F.W."/>
            <person name="Wang L."/>
        </authorList>
    </citation>
    <scope>NUCLEOTIDE SEQUENCE [LARGE SCALE GENOMIC DNA]</scope>
    <source>
        <strain evidence="2">cv. PW_Plant_1</strain>
    </source>
</reference>
<evidence type="ECO:0000313" key="2">
    <source>
        <dbReference type="Proteomes" id="UP001162992"/>
    </source>
</evidence>
<keyword evidence="2" id="KW-1185">Reference proteome</keyword>
<protein>
    <submittedName>
        <fullName evidence="1">Uncharacterized protein</fullName>
    </submittedName>
</protein>
<accession>A0ACC2AY68</accession>
<gene>
    <name evidence="1" type="ORF">O6H91_18G012200</name>
</gene>